<protein>
    <submittedName>
        <fullName evidence="4">Portal protein</fullName>
    </submittedName>
</protein>
<dbReference type="NCBIfam" id="TIGR01537">
    <property type="entry name" value="portal_HK97"/>
    <property type="match status" value="1"/>
</dbReference>
<sequence length="399" mass="45327">MGFLNFLKKREKKTEIRYVTPTQMEDLLFFDNSYIPLNKHPDVLIAVDKIADLVSNMTIQLMENTGNGDVRIKNKLARKIDIEPYRYMTRKNWVYKIVKDLLLDGDGNSVVHVGTIQDTELIGELMPLNMRSVRFVDNPNDDGYQIEYGSVTLSPDEVIHFAMNPNPSRPHIGTGYRITLRDIADNLTQATKTKKSFMRNKNIPSLVVSVSGDTEELTTEKGKTAIRNSYLSSAEAGDPWIIPAEMIKVEQVKPLTLKDIAINESVEIDKKTIAGLIGVPAFFLGVDKFDKEEYNNFVNTRILSISLIISQTLTRDLVTSENKYFRLNPRSLYSYNITELVSAGTQMVQIAALRRNELRDWVGMPPDEDMNEIIVLENYLPQKDLGNQKKLKGGENDDE</sequence>
<keyword evidence="3" id="KW-0231">Viral genome packaging</keyword>
<reference evidence="4" key="1">
    <citation type="journal article" date="2021" name="Proc. Natl. Acad. Sci. U.S.A.">
        <title>A Catalog of Tens of Thousands of Viruses from Human Metagenomes Reveals Hidden Associations with Chronic Diseases.</title>
        <authorList>
            <person name="Tisza M.J."/>
            <person name="Buck C.B."/>
        </authorList>
    </citation>
    <scope>NUCLEOTIDE SEQUENCE</scope>
    <source>
        <strain evidence="4">CttJO12</strain>
    </source>
</reference>
<dbReference type="Pfam" id="PF04860">
    <property type="entry name" value="Phage_portal"/>
    <property type="match status" value="1"/>
</dbReference>
<keyword evidence="1" id="KW-1188">Viral release from host cell</keyword>
<keyword evidence="2" id="KW-1162">Viral penetration into host cytoplasm</keyword>
<dbReference type="EMBL" id="BK015787">
    <property type="protein sequence ID" value="DAE24879.1"/>
    <property type="molecule type" value="Genomic_DNA"/>
</dbReference>
<organism evidence="4">
    <name type="scientific">Siphoviridae sp. cttJO12</name>
    <dbReference type="NCBI Taxonomy" id="2826492"/>
    <lineage>
        <taxon>Viruses</taxon>
        <taxon>Duplodnaviria</taxon>
        <taxon>Heunggongvirae</taxon>
        <taxon>Uroviricota</taxon>
        <taxon>Caudoviricetes</taxon>
    </lineage>
</organism>
<dbReference type="InterPro" id="IPR006944">
    <property type="entry name" value="Phage/GTA_portal"/>
</dbReference>
<proteinExistence type="predicted"/>
<evidence type="ECO:0000313" key="4">
    <source>
        <dbReference type="EMBL" id="DAE24879.1"/>
    </source>
</evidence>
<keyword evidence="2" id="KW-1171">Viral genome ejection through host cell envelope</keyword>
<evidence type="ECO:0000256" key="2">
    <source>
        <dbReference type="ARBA" id="ARBA00023009"/>
    </source>
</evidence>
<name>A0A8S5R061_9CAUD</name>
<evidence type="ECO:0000256" key="3">
    <source>
        <dbReference type="ARBA" id="ARBA00023219"/>
    </source>
</evidence>
<keyword evidence="2" id="KW-1160">Virus entry into host cell</keyword>
<keyword evidence="1" id="KW-0118">Viral capsid assembly</keyword>
<evidence type="ECO:0000256" key="1">
    <source>
        <dbReference type="ARBA" id="ARBA00022950"/>
    </source>
</evidence>
<accession>A0A8S5R061</accession>
<dbReference type="InterPro" id="IPR006427">
    <property type="entry name" value="Portal_HK97"/>
</dbReference>